<keyword evidence="2" id="KW-1133">Transmembrane helix</keyword>
<feature type="transmembrane region" description="Helical" evidence="2">
    <location>
        <begin position="141"/>
        <end position="161"/>
    </location>
</feature>
<evidence type="ECO:0000256" key="1">
    <source>
        <dbReference type="SAM" id="MobiDB-lite"/>
    </source>
</evidence>
<protein>
    <submittedName>
        <fullName evidence="3">Uncharacterized protein</fullName>
    </submittedName>
</protein>
<name>A0AAD1XY20_EUPCR</name>
<keyword evidence="2" id="KW-0472">Membrane</keyword>
<gene>
    <name evidence="3" type="ORF">ECRASSUSDP1_LOCUS22141</name>
</gene>
<feature type="compositionally biased region" description="Basic and acidic residues" evidence="1">
    <location>
        <begin position="183"/>
        <end position="192"/>
    </location>
</feature>
<dbReference type="EMBL" id="CAMPGE010022674">
    <property type="protein sequence ID" value="CAI2380701.1"/>
    <property type="molecule type" value="Genomic_DNA"/>
</dbReference>
<evidence type="ECO:0000313" key="3">
    <source>
        <dbReference type="EMBL" id="CAI2380701.1"/>
    </source>
</evidence>
<reference evidence="3" key="1">
    <citation type="submission" date="2023-07" db="EMBL/GenBank/DDBJ databases">
        <authorList>
            <consortium name="AG Swart"/>
            <person name="Singh M."/>
            <person name="Singh A."/>
            <person name="Seah K."/>
            <person name="Emmerich C."/>
        </authorList>
    </citation>
    <scope>NUCLEOTIDE SEQUENCE</scope>
    <source>
        <strain evidence="3">DP1</strain>
    </source>
</reference>
<sequence>MVLNKLIRFTITAFVLAVIFGEFNNTTGLKTNTLAIINKESEFTPMLEARAEFLRIKTDEIFDLFNVTTEGFLGQVRSAVIETIQCIHDHSTVVVLGLAYTQLVLGICMLLNVGKSFCLMNTALVLSSLLLLRFPKDLEDYNAIQELVVLAICMIVIEILCKTWRSTSGNLPGLKSSVPTPETRPRRMEEKNLPNGNVSQGNKKKKNKQRS</sequence>
<dbReference type="AlphaFoldDB" id="A0AAD1XY20"/>
<keyword evidence="2" id="KW-0812">Transmembrane</keyword>
<comment type="caution">
    <text evidence="3">The sequence shown here is derived from an EMBL/GenBank/DDBJ whole genome shotgun (WGS) entry which is preliminary data.</text>
</comment>
<proteinExistence type="predicted"/>
<evidence type="ECO:0000313" key="4">
    <source>
        <dbReference type="Proteomes" id="UP001295684"/>
    </source>
</evidence>
<evidence type="ECO:0000256" key="2">
    <source>
        <dbReference type="SAM" id="Phobius"/>
    </source>
</evidence>
<organism evidence="3 4">
    <name type="scientific">Euplotes crassus</name>
    <dbReference type="NCBI Taxonomy" id="5936"/>
    <lineage>
        <taxon>Eukaryota</taxon>
        <taxon>Sar</taxon>
        <taxon>Alveolata</taxon>
        <taxon>Ciliophora</taxon>
        <taxon>Intramacronucleata</taxon>
        <taxon>Spirotrichea</taxon>
        <taxon>Hypotrichia</taxon>
        <taxon>Euplotida</taxon>
        <taxon>Euplotidae</taxon>
        <taxon>Moneuplotes</taxon>
    </lineage>
</organism>
<dbReference type="Proteomes" id="UP001295684">
    <property type="component" value="Unassembled WGS sequence"/>
</dbReference>
<feature type="compositionally biased region" description="Basic residues" evidence="1">
    <location>
        <begin position="202"/>
        <end position="211"/>
    </location>
</feature>
<accession>A0AAD1XY20</accession>
<keyword evidence="4" id="KW-1185">Reference proteome</keyword>
<feature type="region of interest" description="Disordered" evidence="1">
    <location>
        <begin position="172"/>
        <end position="211"/>
    </location>
</feature>